<feature type="transmembrane region" description="Helical" evidence="2">
    <location>
        <begin position="790"/>
        <end position="811"/>
    </location>
</feature>
<feature type="transmembrane region" description="Helical" evidence="2">
    <location>
        <begin position="748"/>
        <end position="770"/>
    </location>
</feature>
<keyword evidence="2" id="KW-0812">Transmembrane</keyword>
<sequence length="934" mass="95581">MRAPRRRQHGSLVRRCQRVLRRAGAMGLLAVVLVCSSLVGARAEISVNQALLTARDQPVDLLITAGPDLATPLDGHPHLAPDAWMTPGLVSEEQIRQVQVVPGVEVVAPATVLPTWAKPAGEAVSAWLPSQPGADLAWTADLQVATTDGTGTRRTDLQQVGALLQADTTLVSPGISRASLLGPTASPVVVLGPEGYRYEPQYAPATGAGLLANTYLTAARSFAVAVDPEAEARLARAVGAEDLASSLDTLAQTSTAADAGTQEAAMARLSPPLTNGQPVPALVSTEPRGEITVEATITARTPADLGPQAQAPDGGCQTSRLLKGCHSLTPEGLAALHSLPVTEIRSSSLSSPLSAWAGHAHPYTTDAASPVPVISTGPFWAHPDAASAKVLTPLNRTYSSGSSGPGVVLSPVGPPSSLGSQWHDETYRPHTQRPTPVPALSLLAGEADTYTPVTSTFQAGTSPLSASTLRTADGPVRQTLDATGAATSAAPALVSRQLLQALMPGGELGAGVLRVRLERPTGQPPSDTELERVAAQIAQTGLDVTVLTGASPVEVGVTLGGHDPVAWHGTATETWTELGAVLRVEQATGRALRLLPVLAVLVVGALTVLVESNASVARRQEARTLLHTGWTGQQVRRRLLAATLPGSTLVGVACLLVVLLALIRPVASAGPGTGALVVVGLAACLGTIALAWWDGWRAAQPRRIAPPTPTGGRASWRRLRLWRARRRGGGASGSPLAVGWHAHNPGRWAVSGAALAAGALTVLGLEVLSATSSQAGFSELAAQGTGLVGAAARLLLLLAACATAAVLLLGLGDLRRAAHRRQRLLASLGWSRRSRLGAEAALWARQLAPVLLVLLPTTALGLGGPTGWWQSGGPAGTGSALLWGCLVVACVLLVAVGLTVRTALRASQPVSLPAPAGSAPAGSPARAAASVPPV</sequence>
<dbReference type="Proteomes" id="UP000595895">
    <property type="component" value="Chromosome"/>
</dbReference>
<organism evidence="3 4">
    <name type="scientific">Actinomyces weissii</name>
    <dbReference type="NCBI Taxonomy" id="675090"/>
    <lineage>
        <taxon>Bacteria</taxon>
        <taxon>Bacillati</taxon>
        <taxon>Actinomycetota</taxon>
        <taxon>Actinomycetes</taxon>
        <taxon>Actinomycetales</taxon>
        <taxon>Actinomycetaceae</taxon>
        <taxon>Actinomyces</taxon>
    </lineage>
</organism>
<feature type="transmembrane region" description="Helical" evidence="2">
    <location>
        <begin position="675"/>
        <end position="693"/>
    </location>
</feature>
<evidence type="ECO:0000256" key="1">
    <source>
        <dbReference type="SAM" id="MobiDB-lite"/>
    </source>
</evidence>
<dbReference type="RefSeq" id="WP_200275063.1">
    <property type="nucleotide sequence ID" value="NZ_CP066802.1"/>
</dbReference>
<gene>
    <name evidence="3" type="ORF">JG540_07560</name>
</gene>
<keyword evidence="2" id="KW-1133">Transmembrane helix</keyword>
<reference evidence="3 4" key="1">
    <citation type="submission" date="2020-12" db="EMBL/GenBank/DDBJ databases">
        <authorList>
            <person name="Zhou J."/>
        </authorList>
    </citation>
    <scope>NUCLEOTIDE SEQUENCE [LARGE SCALE GENOMIC DNA]</scope>
    <source>
        <strain evidence="3 4">CCUG 61299</strain>
    </source>
</reference>
<accession>A0A7T7M8S3</accession>
<keyword evidence="2" id="KW-0472">Membrane</keyword>
<evidence type="ECO:0000256" key="2">
    <source>
        <dbReference type="SAM" id="Phobius"/>
    </source>
</evidence>
<feature type="transmembrane region" description="Helical" evidence="2">
    <location>
        <begin position="880"/>
        <end position="900"/>
    </location>
</feature>
<proteinExistence type="predicted"/>
<feature type="region of interest" description="Disordered" evidence="1">
    <location>
        <begin position="910"/>
        <end position="934"/>
    </location>
</feature>
<keyword evidence="4" id="KW-1185">Reference proteome</keyword>
<dbReference type="KEGG" id="awe:JG540_07560"/>
<protein>
    <submittedName>
        <fullName evidence="3">Uncharacterized protein</fullName>
    </submittedName>
</protein>
<feature type="transmembrane region" description="Helical" evidence="2">
    <location>
        <begin position="842"/>
        <end position="860"/>
    </location>
</feature>
<feature type="transmembrane region" description="Helical" evidence="2">
    <location>
        <begin position="639"/>
        <end position="663"/>
    </location>
</feature>
<dbReference type="EMBL" id="CP066802">
    <property type="protein sequence ID" value="QQM66908.1"/>
    <property type="molecule type" value="Genomic_DNA"/>
</dbReference>
<feature type="transmembrane region" description="Helical" evidence="2">
    <location>
        <begin position="591"/>
        <end position="610"/>
    </location>
</feature>
<name>A0A7T7M8S3_9ACTO</name>
<evidence type="ECO:0000313" key="4">
    <source>
        <dbReference type="Proteomes" id="UP000595895"/>
    </source>
</evidence>
<dbReference type="AlphaFoldDB" id="A0A7T7M8S3"/>
<evidence type="ECO:0000313" key="3">
    <source>
        <dbReference type="EMBL" id="QQM66908.1"/>
    </source>
</evidence>